<dbReference type="Gene3D" id="3.60.10.10">
    <property type="entry name" value="Endonuclease/exonuclease/phosphatase"/>
    <property type="match status" value="1"/>
</dbReference>
<dbReference type="EMBL" id="AP022613">
    <property type="protein sequence ID" value="BBZ38614.1"/>
    <property type="molecule type" value="Genomic_DNA"/>
</dbReference>
<keyword evidence="7" id="KW-0460">Magnesium</keyword>
<keyword evidence="12" id="KW-1185">Reference proteome</keyword>
<dbReference type="GO" id="GO:0005737">
    <property type="term" value="C:cytoplasm"/>
    <property type="evidence" value="ECO:0007669"/>
    <property type="project" value="TreeGrafter"/>
</dbReference>
<feature type="domain" description="Endonuclease/exonuclease/phosphatase" evidence="10">
    <location>
        <begin position="4"/>
        <end position="246"/>
    </location>
</feature>
<keyword evidence="8" id="KW-0234">DNA repair</keyword>
<evidence type="ECO:0000313" key="12">
    <source>
        <dbReference type="Proteomes" id="UP000467385"/>
    </source>
</evidence>
<gene>
    <name evidence="11" type="ORF">MCNS_16770</name>
</gene>
<comment type="cofactor">
    <cofactor evidence="2">
        <name>Mg(2+)</name>
        <dbReference type="ChEBI" id="CHEBI:18420"/>
    </cofactor>
</comment>
<keyword evidence="4" id="KW-0479">Metal-binding</keyword>
<accession>A0A7I7YBG8</accession>
<reference evidence="11 12" key="1">
    <citation type="journal article" date="2019" name="Emerg. Microbes Infect.">
        <title>Comprehensive subspecies identification of 175 nontuberculous mycobacteria species based on 7547 genomic profiles.</title>
        <authorList>
            <person name="Matsumoto Y."/>
            <person name="Kinjo T."/>
            <person name="Motooka D."/>
            <person name="Nabeya D."/>
            <person name="Jung N."/>
            <person name="Uechi K."/>
            <person name="Horii T."/>
            <person name="Iida T."/>
            <person name="Fujita J."/>
            <person name="Nakamura S."/>
        </authorList>
    </citation>
    <scope>NUCLEOTIDE SEQUENCE [LARGE SCALE GENOMIC DNA]</scope>
    <source>
        <strain evidence="11 12">JCM 14738</strain>
    </source>
</reference>
<sequence>MRFLTWNISHGGSSRITAICTQIAEYRPDVLVLTEFQTYNEDELRAQLGSFGYGFIVTSNPASRQNGLLVASTLPLEVEKPPGWEVDRERWLAVRVADLELDLLAVHIPGSDDNKFRDGFGVSGVKRKEQMWERVISYADGRGAGRTLIMGDFNTGLRIDAEGAPFKLSRYITTLSENGFVDSWRLLNPGARDFTWYSKRKDRETGVTHDLNGFRLDYIFASTLLCESIIDAQILHGPRQAGTSDHAVVIAEIDMTTSTSPATRNRVETNSPTGEVDGNADQCAHADSSPTVRTKTPAAGGKFRVQFDIAPGSLADMVNGLNGEAAQKEFRPAYITADWNRGVLCEFRVWGTQLLQDGSLGSRQLDHLWKRRIADGGIRYSDLPMPVAALLRAYIDEHGLSHPPA</sequence>
<dbReference type="RefSeq" id="WP_085235911.1">
    <property type="nucleotide sequence ID" value="NZ_AP022613.1"/>
</dbReference>
<evidence type="ECO:0000256" key="1">
    <source>
        <dbReference type="ARBA" id="ARBA00001936"/>
    </source>
</evidence>
<dbReference type="InterPro" id="IPR051547">
    <property type="entry name" value="TDP2-like"/>
</dbReference>
<dbReference type="InterPro" id="IPR036691">
    <property type="entry name" value="Endo/exonu/phosph_ase_sf"/>
</dbReference>
<dbReference type="PANTHER" id="PTHR15822">
    <property type="entry name" value="TRAF AND TNF RECEPTOR-ASSOCIATED PROTEIN"/>
    <property type="match status" value="1"/>
</dbReference>
<keyword evidence="5" id="KW-0227">DNA damage</keyword>
<evidence type="ECO:0000259" key="10">
    <source>
        <dbReference type="Pfam" id="PF03372"/>
    </source>
</evidence>
<dbReference type="GO" id="GO:0006302">
    <property type="term" value="P:double-strand break repair"/>
    <property type="evidence" value="ECO:0007669"/>
    <property type="project" value="TreeGrafter"/>
</dbReference>
<dbReference type="GO" id="GO:0003697">
    <property type="term" value="F:single-stranded DNA binding"/>
    <property type="evidence" value="ECO:0007669"/>
    <property type="project" value="TreeGrafter"/>
</dbReference>
<evidence type="ECO:0000256" key="5">
    <source>
        <dbReference type="ARBA" id="ARBA00022763"/>
    </source>
</evidence>
<keyword evidence="6" id="KW-0378">Hydrolase</keyword>
<comment type="cofactor">
    <cofactor evidence="1">
        <name>Mn(2+)</name>
        <dbReference type="ChEBI" id="CHEBI:29035"/>
    </cofactor>
</comment>
<name>A0A7I7YBG8_9MYCO</name>
<evidence type="ECO:0000256" key="7">
    <source>
        <dbReference type="ARBA" id="ARBA00022842"/>
    </source>
</evidence>
<evidence type="ECO:0000256" key="8">
    <source>
        <dbReference type="ARBA" id="ARBA00023204"/>
    </source>
</evidence>
<evidence type="ECO:0000313" key="11">
    <source>
        <dbReference type="EMBL" id="BBZ38614.1"/>
    </source>
</evidence>
<evidence type="ECO:0000256" key="9">
    <source>
        <dbReference type="SAM" id="MobiDB-lite"/>
    </source>
</evidence>
<feature type="region of interest" description="Disordered" evidence="9">
    <location>
        <begin position="262"/>
        <end position="297"/>
    </location>
</feature>
<evidence type="ECO:0000256" key="6">
    <source>
        <dbReference type="ARBA" id="ARBA00022801"/>
    </source>
</evidence>
<dbReference type="GO" id="GO:0046872">
    <property type="term" value="F:metal ion binding"/>
    <property type="evidence" value="ECO:0007669"/>
    <property type="project" value="UniProtKB-KW"/>
</dbReference>
<dbReference type="InterPro" id="IPR005135">
    <property type="entry name" value="Endo/exonuclease/phosphatase"/>
</dbReference>
<evidence type="ECO:0000256" key="2">
    <source>
        <dbReference type="ARBA" id="ARBA00001946"/>
    </source>
</evidence>
<dbReference type="Pfam" id="PF03372">
    <property type="entry name" value="Exo_endo_phos"/>
    <property type="match status" value="1"/>
</dbReference>
<dbReference type="AlphaFoldDB" id="A0A7I7YBG8"/>
<dbReference type="Proteomes" id="UP000467385">
    <property type="component" value="Chromosome"/>
</dbReference>
<dbReference type="GO" id="GO:0070260">
    <property type="term" value="F:5'-tyrosyl-DNA phosphodiesterase activity"/>
    <property type="evidence" value="ECO:0007669"/>
    <property type="project" value="TreeGrafter"/>
</dbReference>
<evidence type="ECO:0000256" key="4">
    <source>
        <dbReference type="ARBA" id="ARBA00022723"/>
    </source>
</evidence>
<dbReference type="OrthoDB" id="4520214at2"/>
<evidence type="ECO:0000256" key="3">
    <source>
        <dbReference type="ARBA" id="ARBA00022722"/>
    </source>
</evidence>
<dbReference type="SUPFAM" id="SSF56219">
    <property type="entry name" value="DNase I-like"/>
    <property type="match status" value="1"/>
</dbReference>
<protein>
    <recommendedName>
        <fullName evidence="10">Endonuclease/exonuclease/phosphatase domain-containing protein</fullName>
    </recommendedName>
</protein>
<feature type="compositionally biased region" description="Polar residues" evidence="9">
    <location>
        <begin position="262"/>
        <end position="273"/>
    </location>
</feature>
<dbReference type="PANTHER" id="PTHR15822:SF4">
    <property type="entry name" value="TYROSYL-DNA PHOSPHODIESTERASE 2"/>
    <property type="match status" value="1"/>
</dbReference>
<keyword evidence="3" id="KW-0540">Nuclease</keyword>
<dbReference type="GO" id="GO:0004518">
    <property type="term" value="F:nuclease activity"/>
    <property type="evidence" value="ECO:0007669"/>
    <property type="project" value="UniProtKB-KW"/>
</dbReference>
<organism evidence="11 12">
    <name type="scientific">Mycobacterium conspicuum</name>
    <dbReference type="NCBI Taxonomy" id="44010"/>
    <lineage>
        <taxon>Bacteria</taxon>
        <taxon>Bacillati</taxon>
        <taxon>Actinomycetota</taxon>
        <taxon>Actinomycetes</taxon>
        <taxon>Mycobacteriales</taxon>
        <taxon>Mycobacteriaceae</taxon>
        <taxon>Mycobacterium</taxon>
    </lineage>
</organism>
<proteinExistence type="predicted"/>